<evidence type="ECO:0000256" key="6">
    <source>
        <dbReference type="SAM" id="Phobius"/>
    </source>
</evidence>
<evidence type="ECO:0000313" key="9">
    <source>
        <dbReference type="EMBL" id="PIK42364.1"/>
    </source>
</evidence>
<feature type="transmembrane region" description="Helical" evidence="6">
    <location>
        <begin position="46"/>
        <end position="71"/>
    </location>
</feature>
<evidence type="ECO:0000256" key="4">
    <source>
        <dbReference type="ARBA" id="ARBA00022989"/>
    </source>
</evidence>
<name>A0A2G8K2Z5_STIJA</name>
<evidence type="ECO:0000259" key="8">
    <source>
        <dbReference type="Pfam" id="PF13850"/>
    </source>
</evidence>
<organism evidence="9 10">
    <name type="scientific">Stichopus japonicus</name>
    <name type="common">Sea cucumber</name>
    <dbReference type="NCBI Taxonomy" id="307972"/>
    <lineage>
        <taxon>Eukaryota</taxon>
        <taxon>Metazoa</taxon>
        <taxon>Echinodermata</taxon>
        <taxon>Eleutherozoa</taxon>
        <taxon>Echinozoa</taxon>
        <taxon>Holothuroidea</taxon>
        <taxon>Aspidochirotacea</taxon>
        <taxon>Aspidochirotida</taxon>
        <taxon>Stichopodidae</taxon>
        <taxon>Apostichopus</taxon>
    </lineage>
</organism>
<dbReference type="InterPro" id="IPR039542">
    <property type="entry name" value="Erv_N"/>
</dbReference>
<dbReference type="Pfam" id="PF13850">
    <property type="entry name" value="ERGIC_N"/>
    <property type="match status" value="1"/>
</dbReference>
<protein>
    <submittedName>
        <fullName evidence="9">Putative endoplasmic reticulum-Golgi intermediate compartment protein 1</fullName>
    </submittedName>
</protein>
<dbReference type="GO" id="GO:0030134">
    <property type="term" value="C:COPII-coated ER to Golgi transport vesicle"/>
    <property type="evidence" value="ECO:0007669"/>
    <property type="project" value="TreeGrafter"/>
</dbReference>
<evidence type="ECO:0000259" key="7">
    <source>
        <dbReference type="Pfam" id="PF07970"/>
    </source>
</evidence>
<evidence type="ECO:0000313" key="10">
    <source>
        <dbReference type="Proteomes" id="UP000230750"/>
    </source>
</evidence>
<dbReference type="PANTHER" id="PTHR10984">
    <property type="entry name" value="ENDOPLASMIC RETICULUM-GOLGI INTERMEDIATE COMPARTMENT PROTEIN"/>
    <property type="match status" value="1"/>
</dbReference>
<keyword evidence="4 6" id="KW-1133">Transmembrane helix</keyword>
<evidence type="ECO:0000256" key="5">
    <source>
        <dbReference type="ARBA" id="ARBA00023136"/>
    </source>
</evidence>
<dbReference type="Pfam" id="PF07970">
    <property type="entry name" value="COPIIcoated_ERV"/>
    <property type="match status" value="1"/>
</dbReference>
<dbReference type="GO" id="GO:0033116">
    <property type="term" value="C:endoplasmic reticulum-Golgi intermediate compartment membrane"/>
    <property type="evidence" value="ECO:0007669"/>
    <property type="project" value="UniProtKB-SubCell"/>
</dbReference>
<dbReference type="GO" id="GO:0000139">
    <property type="term" value="C:Golgi membrane"/>
    <property type="evidence" value="ECO:0007669"/>
    <property type="project" value="TreeGrafter"/>
</dbReference>
<evidence type="ECO:0000256" key="2">
    <source>
        <dbReference type="ARBA" id="ARBA00005648"/>
    </source>
</evidence>
<dbReference type="InterPro" id="IPR045888">
    <property type="entry name" value="Erv"/>
</dbReference>
<comment type="subcellular location">
    <subcellularLocation>
        <location evidence="1">Endoplasmic reticulum-Golgi intermediate compartment membrane</location>
        <topology evidence="1">Multi-pass membrane protein</topology>
    </subcellularLocation>
</comment>
<accession>A0A2G8K2Z5</accession>
<dbReference type="AlphaFoldDB" id="A0A2G8K2Z5"/>
<feature type="transmembrane region" description="Helical" evidence="6">
    <location>
        <begin position="272"/>
        <end position="298"/>
    </location>
</feature>
<reference evidence="9 10" key="1">
    <citation type="journal article" date="2017" name="PLoS Biol.">
        <title>The sea cucumber genome provides insights into morphological evolution and visceral regeneration.</title>
        <authorList>
            <person name="Zhang X."/>
            <person name="Sun L."/>
            <person name="Yuan J."/>
            <person name="Sun Y."/>
            <person name="Gao Y."/>
            <person name="Zhang L."/>
            <person name="Li S."/>
            <person name="Dai H."/>
            <person name="Hamel J.F."/>
            <person name="Liu C."/>
            <person name="Yu Y."/>
            <person name="Liu S."/>
            <person name="Lin W."/>
            <person name="Guo K."/>
            <person name="Jin S."/>
            <person name="Xu P."/>
            <person name="Storey K.B."/>
            <person name="Huan P."/>
            <person name="Zhang T."/>
            <person name="Zhou Y."/>
            <person name="Zhang J."/>
            <person name="Lin C."/>
            <person name="Li X."/>
            <person name="Xing L."/>
            <person name="Huo D."/>
            <person name="Sun M."/>
            <person name="Wang L."/>
            <person name="Mercier A."/>
            <person name="Li F."/>
            <person name="Yang H."/>
            <person name="Xiang J."/>
        </authorList>
    </citation>
    <scope>NUCLEOTIDE SEQUENCE [LARGE SCALE GENOMIC DNA]</scope>
    <source>
        <strain evidence="9">Shaxun</strain>
        <tissue evidence="9">Muscle</tissue>
    </source>
</reference>
<dbReference type="OrthoDB" id="270930at2759"/>
<dbReference type="GO" id="GO:0006890">
    <property type="term" value="P:retrograde vesicle-mediated transport, Golgi to endoplasmic reticulum"/>
    <property type="evidence" value="ECO:0007669"/>
    <property type="project" value="TreeGrafter"/>
</dbReference>
<dbReference type="STRING" id="307972.A0A2G8K2Z5"/>
<dbReference type="GO" id="GO:0006888">
    <property type="term" value="P:endoplasmic reticulum to Golgi vesicle-mediated transport"/>
    <property type="evidence" value="ECO:0007669"/>
    <property type="project" value="TreeGrafter"/>
</dbReference>
<sequence>MKRDTLLSLSGPEMSIAAMYCVVGIDRSCMLDVYRKIPKDLTQPTYAGAGVSVLSALFISFLLLSEFYYFIKPEVVSELYVDNPGEVEMLNVHINISLVKLKCSFIGLDIQDDMGRHEVGHVDNTVKEPIDGGTGCRFESNFRINKVPGNFHVSTHAVGMNQPQRVDFSHIIHEITLGADLQNKSLDAAAFNPLEGTDHSGAKSDESHDYYLQIVPTVYKHLNGNEDISYQYTYAYKHYSAFGHGGRSLPAIWFRYQISPITVKYHEKRAPFYTFITTICAIVGGTFTVAGIIDSLYLPLLRSSRKPN</sequence>
<keyword evidence="3 6" id="KW-0812">Transmembrane</keyword>
<dbReference type="EMBL" id="MRZV01000940">
    <property type="protein sequence ID" value="PIK42364.1"/>
    <property type="molecule type" value="Genomic_DNA"/>
</dbReference>
<evidence type="ECO:0000256" key="1">
    <source>
        <dbReference type="ARBA" id="ARBA00004457"/>
    </source>
</evidence>
<keyword evidence="10" id="KW-1185">Reference proteome</keyword>
<comment type="caution">
    <text evidence="9">The sequence shown here is derived from an EMBL/GenBank/DDBJ whole genome shotgun (WGS) entry which is preliminary data.</text>
</comment>
<dbReference type="InterPro" id="IPR012936">
    <property type="entry name" value="Erv_C"/>
</dbReference>
<keyword evidence="5 6" id="KW-0472">Membrane</keyword>
<dbReference type="PANTHER" id="PTHR10984:SF36">
    <property type="entry name" value="ENDOPLASMIC RETICULUM-GOLGI INTERMEDIATE COMPARTMENT PROTEIN 1"/>
    <property type="match status" value="1"/>
</dbReference>
<feature type="domain" description="Endoplasmic reticulum vesicle transporter C-terminal" evidence="7">
    <location>
        <begin position="124"/>
        <end position="294"/>
    </location>
</feature>
<comment type="similarity">
    <text evidence="2">Belongs to the ERGIC family.</text>
</comment>
<feature type="domain" description="Endoplasmic reticulum vesicle transporter N-terminal" evidence="8">
    <location>
        <begin position="31"/>
        <end position="118"/>
    </location>
</feature>
<evidence type="ECO:0000256" key="3">
    <source>
        <dbReference type="ARBA" id="ARBA00022692"/>
    </source>
</evidence>
<dbReference type="GO" id="GO:0005789">
    <property type="term" value="C:endoplasmic reticulum membrane"/>
    <property type="evidence" value="ECO:0007669"/>
    <property type="project" value="TreeGrafter"/>
</dbReference>
<proteinExistence type="inferred from homology"/>
<dbReference type="Proteomes" id="UP000230750">
    <property type="component" value="Unassembled WGS sequence"/>
</dbReference>
<gene>
    <name evidence="9" type="ORF">BSL78_20782</name>
</gene>